<evidence type="ECO:0000256" key="2">
    <source>
        <dbReference type="SAM" id="MobiDB-lite"/>
    </source>
</evidence>
<feature type="region of interest" description="Disordered" evidence="2">
    <location>
        <begin position="110"/>
        <end position="141"/>
    </location>
</feature>
<reference evidence="4" key="1">
    <citation type="submission" date="2015-07" db="EMBL/GenBank/DDBJ databases">
        <title>Transcriptome Assembly of Anthurium amnicola.</title>
        <authorList>
            <person name="Suzuki J."/>
        </authorList>
    </citation>
    <scope>NUCLEOTIDE SEQUENCE</scope>
</reference>
<dbReference type="GO" id="GO:0005737">
    <property type="term" value="C:cytoplasm"/>
    <property type="evidence" value="ECO:0007669"/>
    <property type="project" value="TreeGrafter"/>
</dbReference>
<dbReference type="GO" id="GO:0005634">
    <property type="term" value="C:nucleus"/>
    <property type="evidence" value="ECO:0007669"/>
    <property type="project" value="TreeGrafter"/>
</dbReference>
<dbReference type="Gene3D" id="3.30.70.330">
    <property type="match status" value="1"/>
</dbReference>
<name>A0A1D1Z1Z7_9ARAE</name>
<dbReference type="InterPro" id="IPR040366">
    <property type="entry name" value="Nab2/ZC3H14"/>
</dbReference>
<dbReference type="PROSITE" id="PS50102">
    <property type="entry name" value="RRM"/>
    <property type="match status" value="1"/>
</dbReference>
<feature type="compositionally biased region" description="Basic and acidic residues" evidence="2">
    <location>
        <begin position="113"/>
        <end position="136"/>
    </location>
</feature>
<proteinExistence type="predicted"/>
<dbReference type="PANTHER" id="PTHR14738:SF32">
    <property type="entry name" value="RNA BINDING (RRM_RBD_RNP MOTIFS) FAMILY PROTEIN"/>
    <property type="match status" value="1"/>
</dbReference>
<gene>
    <name evidence="4" type="primary">pabpn1-a</name>
    <name evidence="4" type="ORF">g.26927</name>
</gene>
<evidence type="ECO:0000259" key="3">
    <source>
        <dbReference type="PROSITE" id="PS50102"/>
    </source>
</evidence>
<feature type="compositionally biased region" description="Basic and acidic residues" evidence="2">
    <location>
        <begin position="194"/>
        <end position="213"/>
    </location>
</feature>
<protein>
    <submittedName>
        <fullName evidence="4">Polyadenylate-binding protein 2-A</fullName>
    </submittedName>
</protein>
<dbReference type="AlphaFoldDB" id="A0A1D1Z1Z7"/>
<dbReference type="Pfam" id="PF00076">
    <property type="entry name" value="RRM_1"/>
    <property type="match status" value="1"/>
</dbReference>
<accession>A0A1D1Z1Z7</accession>
<evidence type="ECO:0000256" key="1">
    <source>
        <dbReference type="PROSITE-ProRule" id="PRU00176"/>
    </source>
</evidence>
<feature type="region of interest" description="Disordered" evidence="2">
    <location>
        <begin position="162"/>
        <end position="215"/>
    </location>
</feature>
<dbReference type="InterPro" id="IPR002483">
    <property type="entry name" value="PWI_dom"/>
</dbReference>
<dbReference type="PANTHER" id="PTHR14738">
    <property type="entry name" value="ZINC FINGER CCCH DOMAIN-CONTAINING PROTEIN 14"/>
    <property type="match status" value="1"/>
</dbReference>
<sequence>MDDGDPDGGSTTFRVNFTGEGLARLRETVNEKLKEFMGDYDDDTLAEYVIVLVKNGRQKEETRKELDVFLGDDSVAFVSWLWGHLSLNLHLYVHPKESLKDGGANVKSFFNDKSGRPDERSEHASDDIHSESENGRKRIVKISSGRRTREWRGLAQDDAKAPVFRSTTVENFPPEERTLRKRSPNKRSPSPRPHVQEKRRRQDERLMTKKDLNSKSMFGATSRLLQFAVRDAVRTVQQAATRSEPALKRLRSVVSASTADLAPDETYKRTRSAARVPGGIATAIRAAAEAANDATRVRSSRNVFSRLGHGADEVHVNKESSDLRVSMAEDENYEDFEQNPGSKNQNYFERTEGDGESVVDMMTANEETGMASGSGSGSGSDDDRYDNIGTSRRRAIDASQTQSAASALQDKDALMVQYSVAQNAEEVARKIRAKDPEPPVLATSNASHKIVNISVNVNTWKPPHYQSQRNNLEVNNQVSVEKTETGEQKLAANIPTGNNTTLPKNVDEKTHSVAQKDAQKSMISTTGSYSTARPSEDAHSRTIFVSNVHFAATKDTLSRHFNKFGEVLKVIIVTDVATGQPKGSAYVEFLRKESAELALSLNGTSFMSRILKVVRSCAHHETAAMMAWSRGAWTSSYPSRLGRIPFPRGPMGSAFRARLPIKPGARSLQWKREAPTNPTSDAVKNLQITQLSGNSIQSPTARSLTYVRSESKPDANSAPV</sequence>
<dbReference type="Gene3D" id="1.20.1390.10">
    <property type="entry name" value="PWI domain"/>
    <property type="match status" value="1"/>
</dbReference>
<dbReference type="InterPro" id="IPR000504">
    <property type="entry name" value="RRM_dom"/>
</dbReference>
<keyword evidence="1" id="KW-0694">RNA-binding</keyword>
<dbReference type="FunFam" id="3.30.70.330:FF:000616">
    <property type="entry name" value="RNA binding (RRM/RBD/RNP motifs) family protein"/>
    <property type="match status" value="1"/>
</dbReference>
<evidence type="ECO:0000313" key="4">
    <source>
        <dbReference type="EMBL" id="JAT60943.1"/>
    </source>
</evidence>
<dbReference type="InterPro" id="IPR035979">
    <property type="entry name" value="RBD_domain_sf"/>
</dbReference>
<feature type="region of interest" description="Disordered" evidence="2">
    <location>
        <begin position="513"/>
        <end position="534"/>
    </location>
</feature>
<dbReference type="InterPro" id="IPR012677">
    <property type="entry name" value="Nucleotide-bd_a/b_plait_sf"/>
</dbReference>
<dbReference type="Pfam" id="PF01480">
    <property type="entry name" value="PWI"/>
    <property type="match status" value="1"/>
</dbReference>
<organism evidence="4">
    <name type="scientific">Anthurium amnicola</name>
    <dbReference type="NCBI Taxonomy" id="1678845"/>
    <lineage>
        <taxon>Eukaryota</taxon>
        <taxon>Viridiplantae</taxon>
        <taxon>Streptophyta</taxon>
        <taxon>Embryophyta</taxon>
        <taxon>Tracheophyta</taxon>
        <taxon>Spermatophyta</taxon>
        <taxon>Magnoliopsida</taxon>
        <taxon>Liliopsida</taxon>
        <taxon>Araceae</taxon>
        <taxon>Pothoideae</taxon>
        <taxon>Potheae</taxon>
        <taxon>Anthurium</taxon>
    </lineage>
</organism>
<feature type="compositionally biased region" description="Polar residues" evidence="2">
    <location>
        <begin position="521"/>
        <end position="533"/>
    </location>
</feature>
<feature type="region of interest" description="Disordered" evidence="2">
    <location>
        <begin position="367"/>
        <end position="388"/>
    </location>
</feature>
<dbReference type="EMBL" id="GDJX01006993">
    <property type="protein sequence ID" value="JAT60943.1"/>
    <property type="molecule type" value="Transcribed_RNA"/>
</dbReference>
<dbReference type="GO" id="GO:0043488">
    <property type="term" value="P:regulation of mRNA stability"/>
    <property type="evidence" value="ECO:0007669"/>
    <property type="project" value="InterPro"/>
</dbReference>
<dbReference type="SMART" id="SM00360">
    <property type="entry name" value="RRM"/>
    <property type="match status" value="1"/>
</dbReference>
<dbReference type="GO" id="GO:0008143">
    <property type="term" value="F:poly(A) binding"/>
    <property type="evidence" value="ECO:0007669"/>
    <property type="project" value="InterPro"/>
</dbReference>
<feature type="domain" description="RRM" evidence="3">
    <location>
        <begin position="541"/>
        <end position="618"/>
    </location>
</feature>
<dbReference type="SUPFAM" id="SSF54928">
    <property type="entry name" value="RNA-binding domain, RBD"/>
    <property type="match status" value="1"/>
</dbReference>